<evidence type="ECO:0000256" key="5">
    <source>
        <dbReference type="SAM" id="Phobius"/>
    </source>
</evidence>
<dbReference type="GO" id="GO:0016020">
    <property type="term" value="C:membrane"/>
    <property type="evidence" value="ECO:0007669"/>
    <property type="project" value="UniProtKB-SubCell"/>
</dbReference>
<evidence type="ECO:0008006" key="8">
    <source>
        <dbReference type="Google" id="ProtNLM"/>
    </source>
</evidence>
<comment type="subcellular location">
    <subcellularLocation>
        <location evidence="1">Membrane</location>
        <topology evidence="1">Single-pass membrane protein</topology>
    </subcellularLocation>
</comment>
<dbReference type="Pfam" id="PF15831">
    <property type="entry name" value="SMIM5_18_22"/>
    <property type="match status" value="1"/>
</dbReference>
<dbReference type="GO" id="GO:0042127">
    <property type="term" value="P:regulation of cell population proliferation"/>
    <property type="evidence" value="ECO:0007669"/>
    <property type="project" value="TreeGrafter"/>
</dbReference>
<evidence type="ECO:0000313" key="6">
    <source>
        <dbReference type="Ensembl" id="ENSELUP00000087614.1"/>
    </source>
</evidence>
<evidence type="ECO:0000256" key="2">
    <source>
        <dbReference type="ARBA" id="ARBA00022692"/>
    </source>
</evidence>
<feature type="transmembrane region" description="Helical" evidence="5">
    <location>
        <begin position="78"/>
        <end position="100"/>
    </location>
</feature>
<dbReference type="PANTHER" id="PTHR36982:SF3">
    <property type="entry name" value="SMALL INTEGRAL MEMBRANE PROTEIN 22"/>
    <property type="match status" value="1"/>
</dbReference>
<keyword evidence="2 5" id="KW-0812">Transmembrane</keyword>
<dbReference type="GeneTree" id="ENSGT00940000171636"/>
<evidence type="ECO:0000256" key="1">
    <source>
        <dbReference type="ARBA" id="ARBA00004167"/>
    </source>
</evidence>
<dbReference type="Ensembl" id="ENSELUT00000088692.1">
    <property type="protein sequence ID" value="ENSELUP00000087614.1"/>
    <property type="gene ID" value="ENSELUG00000040423.1"/>
</dbReference>
<proteinExistence type="predicted"/>
<dbReference type="Proteomes" id="UP000265140">
    <property type="component" value="Chromosome 11"/>
</dbReference>
<keyword evidence="7" id="KW-1185">Reference proteome</keyword>
<keyword evidence="4 5" id="KW-0472">Membrane</keyword>
<evidence type="ECO:0000256" key="4">
    <source>
        <dbReference type="ARBA" id="ARBA00023136"/>
    </source>
</evidence>
<sequence>MCRAHNLTHPHSHRDRCVSKTGTRKNIEKVYNSLFELQTTSNPDKMAKSSLQKEFQDQFVDVISRLESKQLFQSDWDIVSFAVFFIFIGVVLLLVLLVLIRCCCCCCCDEQVMDQSVLHSVDPLL</sequence>
<dbReference type="CDD" id="cd20255">
    <property type="entry name" value="CASIMO1_SMIM22"/>
    <property type="match status" value="1"/>
</dbReference>
<protein>
    <recommendedName>
        <fullName evidence="8">Small integral membrane protein 22</fullName>
    </recommendedName>
</protein>
<dbReference type="InterPro" id="IPR053081">
    <property type="entry name" value="SIM_Modulators"/>
</dbReference>
<keyword evidence="3 5" id="KW-1133">Transmembrane helix</keyword>
<evidence type="ECO:0000256" key="3">
    <source>
        <dbReference type="ARBA" id="ARBA00022989"/>
    </source>
</evidence>
<dbReference type="AlphaFoldDB" id="A0AAY5KEU3"/>
<reference evidence="6" key="3">
    <citation type="submission" date="2025-09" db="UniProtKB">
        <authorList>
            <consortium name="Ensembl"/>
        </authorList>
    </citation>
    <scope>IDENTIFICATION</scope>
</reference>
<organism evidence="6 7">
    <name type="scientific">Esox lucius</name>
    <name type="common">Northern pike</name>
    <dbReference type="NCBI Taxonomy" id="8010"/>
    <lineage>
        <taxon>Eukaryota</taxon>
        <taxon>Metazoa</taxon>
        <taxon>Chordata</taxon>
        <taxon>Craniata</taxon>
        <taxon>Vertebrata</taxon>
        <taxon>Euteleostomi</taxon>
        <taxon>Actinopterygii</taxon>
        <taxon>Neopterygii</taxon>
        <taxon>Teleostei</taxon>
        <taxon>Protacanthopterygii</taxon>
        <taxon>Esociformes</taxon>
        <taxon>Esocidae</taxon>
        <taxon>Esox</taxon>
    </lineage>
</organism>
<name>A0AAY5KEU3_ESOLU</name>
<dbReference type="InterPro" id="IPR031671">
    <property type="entry name" value="SMIM5/18/22"/>
</dbReference>
<reference evidence="6" key="2">
    <citation type="submission" date="2025-08" db="UniProtKB">
        <authorList>
            <consortium name="Ensembl"/>
        </authorList>
    </citation>
    <scope>IDENTIFICATION</scope>
</reference>
<evidence type="ECO:0000313" key="7">
    <source>
        <dbReference type="Proteomes" id="UP000265140"/>
    </source>
</evidence>
<reference evidence="6 7" key="1">
    <citation type="submission" date="2020-02" db="EMBL/GenBank/DDBJ databases">
        <title>Esox lucius (northern pike) genome, fEsoLuc1, primary haplotype.</title>
        <authorList>
            <person name="Myers G."/>
            <person name="Karagic N."/>
            <person name="Meyer A."/>
            <person name="Pippel M."/>
            <person name="Reichard M."/>
            <person name="Winkler S."/>
            <person name="Tracey A."/>
            <person name="Sims Y."/>
            <person name="Howe K."/>
            <person name="Rhie A."/>
            <person name="Formenti G."/>
            <person name="Durbin R."/>
            <person name="Fedrigo O."/>
            <person name="Jarvis E.D."/>
        </authorList>
    </citation>
    <scope>NUCLEOTIDE SEQUENCE [LARGE SCALE GENOMIC DNA]</scope>
</reference>
<accession>A0AAY5KEU3</accession>
<dbReference type="PANTHER" id="PTHR36982">
    <property type="entry name" value="CLCA DOMAIN-CONTAINING PROTEIN"/>
    <property type="match status" value="1"/>
</dbReference>